<proteinExistence type="predicted"/>
<dbReference type="EMBL" id="JAQQDW010000030">
    <property type="protein sequence ID" value="MFM0105019.1"/>
    <property type="molecule type" value="Genomic_DNA"/>
</dbReference>
<reference evidence="1 2" key="1">
    <citation type="journal article" date="2024" name="Chem. Sci.">
        <title>Discovery of megapolipeptins by genome mining of a Burkholderiales bacteria collection.</title>
        <authorList>
            <person name="Paulo B.S."/>
            <person name="Recchia M.J.J."/>
            <person name="Lee S."/>
            <person name="Fergusson C.H."/>
            <person name="Romanowski S.B."/>
            <person name="Hernandez A."/>
            <person name="Krull N."/>
            <person name="Liu D.Y."/>
            <person name="Cavanagh H."/>
            <person name="Bos A."/>
            <person name="Gray C.A."/>
            <person name="Murphy B.T."/>
            <person name="Linington R.G."/>
            <person name="Eustaquio A.S."/>
        </authorList>
    </citation>
    <scope>NUCLEOTIDE SEQUENCE [LARGE SCALE GENOMIC DNA]</scope>
    <source>
        <strain evidence="1 2">RL18-126-BIB-B</strain>
    </source>
</reference>
<keyword evidence="2" id="KW-1185">Reference proteome</keyword>
<organism evidence="1 2">
    <name type="scientific">Paraburkholderia rhynchosiae</name>
    <dbReference type="NCBI Taxonomy" id="487049"/>
    <lineage>
        <taxon>Bacteria</taxon>
        <taxon>Pseudomonadati</taxon>
        <taxon>Pseudomonadota</taxon>
        <taxon>Betaproteobacteria</taxon>
        <taxon>Burkholderiales</taxon>
        <taxon>Burkholderiaceae</taxon>
        <taxon>Paraburkholderia</taxon>
    </lineage>
</organism>
<name>A0ACC7ND53_9BURK</name>
<protein>
    <submittedName>
        <fullName evidence="1">Uncharacterized protein</fullName>
    </submittedName>
</protein>
<sequence>EPSTPRLLRHPVPALCQSAEAAHIDAQKPGAGSNSGRAHKRLVCGRRAFYGLMTCDETGVLRPQAA</sequence>
<dbReference type="Proteomes" id="UP001629235">
    <property type="component" value="Unassembled WGS sequence"/>
</dbReference>
<feature type="non-terminal residue" evidence="1">
    <location>
        <position position="1"/>
    </location>
</feature>
<evidence type="ECO:0000313" key="2">
    <source>
        <dbReference type="Proteomes" id="UP001629235"/>
    </source>
</evidence>
<accession>A0ACC7ND53</accession>
<evidence type="ECO:0000313" key="1">
    <source>
        <dbReference type="EMBL" id="MFM0105019.1"/>
    </source>
</evidence>
<comment type="caution">
    <text evidence="1">The sequence shown here is derived from an EMBL/GenBank/DDBJ whole genome shotgun (WGS) entry which is preliminary data.</text>
</comment>
<gene>
    <name evidence="1" type="ORF">PQR01_16405</name>
</gene>